<keyword evidence="5" id="KW-1185">Reference proteome</keyword>
<dbReference type="InterPro" id="IPR020904">
    <property type="entry name" value="Sc_DH/Rdtase_CS"/>
</dbReference>
<dbReference type="FunFam" id="3.40.50.720:FF:000084">
    <property type="entry name" value="Short-chain dehydrogenase reductase"/>
    <property type="match status" value="1"/>
</dbReference>
<dbReference type="Proteomes" id="UP001056012">
    <property type="component" value="Chromosome 2"/>
</dbReference>
<evidence type="ECO:0000313" key="4">
    <source>
        <dbReference type="EMBL" id="USP75555.1"/>
    </source>
</evidence>
<dbReference type="PROSITE" id="PS00061">
    <property type="entry name" value="ADH_SHORT"/>
    <property type="match status" value="1"/>
</dbReference>
<dbReference type="VEuPathDB" id="FungiDB:yc1106_02829"/>
<accession>A0A9Q8Z4J6</accession>
<dbReference type="GO" id="GO:0016491">
    <property type="term" value="F:oxidoreductase activity"/>
    <property type="evidence" value="ECO:0007669"/>
    <property type="project" value="UniProtKB-KW"/>
</dbReference>
<reference evidence="4" key="1">
    <citation type="submission" date="2021-12" db="EMBL/GenBank/DDBJ databases">
        <title>Curvularia clavata genome.</title>
        <authorList>
            <person name="Cao Y."/>
        </authorList>
    </citation>
    <scope>NUCLEOTIDE SEQUENCE</scope>
    <source>
        <strain evidence="4">Yc1106</strain>
    </source>
</reference>
<dbReference type="Gene3D" id="3.40.50.720">
    <property type="entry name" value="NAD(P)-binding Rossmann-like Domain"/>
    <property type="match status" value="1"/>
</dbReference>
<sequence length="269" mass="28129">MPGRLENRVAVITGASSGIGRAIALAYASEGATLICSDIISTPSSPEQPSTVDAATALGATASFIKCDTSNSSDIQALISTAVQQYGRIDIMVNNAGISVEGGEHGARPVWDVEEEAFERTLDVNVKGVFLGTKYAARQMVRQEPGPSGDRGWIINLASVFGLRAAPGLSSYVASKHAVMGFTRATALDCAPHRIHVNALCPGFTATPFIARLMQPDAHERRSAVEARHPFKGLGKAEDIARAAVFLASGDAAWVTGVGMPVDGGYSCL</sequence>
<dbReference type="PRINTS" id="PR00081">
    <property type="entry name" value="GDHRDH"/>
</dbReference>
<evidence type="ECO:0000256" key="3">
    <source>
        <dbReference type="ARBA" id="ARBA00023002"/>
    </source>
</evidence>
<dbReference type="NCBIfam" id="NF005559">
    <property type="entry name" value="PRK07231.1"/>
    <property type="match status" value="1"/>
</dbReference>
<dbReference type="AlphaFoldDB" id="A0A9Q8Z4J6"/>
<protein>
    <submittedName>
        <fullName evidence="4">Uncharacterized protein</fullName>
    </submittedName>
</protein>
<dbReference type="CDD" id="cd05233">
    <property type="entry name" value="SDR_c"/>
    <property type="match status" value="1"/>
</dbReference>
<evidence type="ECO:0000313" key="5">
    <source>
        <dbReference type="Proteomes" id="UP001056012"/>
    </source>
</evidence>
<dbReference type="PANTHER" id="PTHR24321">
    <property type="entry name" value="DEHYDROGENASES, SHORT CHAIN"/>
    <property type="match status" value="1"/>
</dbReference>
<dbReference type="PANTHER" id="PTHR24321:SF8">
    <property type="entry name" value="ESTRADIOL 17-BETA-DEHYDROGENASE 8-RELATED"/>
    <property type="match status" value="1"/>
</dbReference>
<organism evidence="4 5">
    <name type="scientific">Curvularia clavata</name>
    <dbReference type="NCBI Taxonomy" id="95742"/>
    <lineage>
        <taxon>Eukaryota</taxon>
        <taxon>Fungi</taxon>
        <taxon>Dikarya</taxon>
        <taxon>Ascomycota</taxon>
        <taxon>Pezizomycotina</taxon>
        <taxon>Dothideomycetes</taxon>
        <taxon>Pleosporomycetidae</taxon>
        <taxon>Pleosporales</taxon>
        <taxon>Pleosporineae</taxon>
        <taxon>Pleosporaceae</taxon>
        <taxon>Curvularia</taxon>
    </lineage>
</organism>
<dbReference type="SUPFAM" id="SSF51735">
    <property type="entry name" value="NAD(P)-binding Rossmann-fold domains"/>
    <property type="match status" value="1"/>
</dbReference>
<dbReference type="OrthoDB" id="417891at2759"/>
<dbReference type="Pfam" id="PF13561">
    <property type="entry name" value="adh_short_C2"/>
    <property type="match status" value="1"/>
</dbReference>
<evidence type="ECO:0000256" key="1">
    <source>
        <dbReference type="ARBA" id="ARBA00006484"/>
    </source>
</evidence>
<proteinExistence type="inferred from homology"/>
<dbReference type="EMBL" id="CP089275">
    <property type="protein sequence ID" value="USP75555.1"/>
    <property type="molecule type" value="Genomic_DNA"/>
</dbReference>
<dbReference type="InterPro" id="IPR036291">
    <property type="entry name" value="NAD(P)-bd_dom_sf"/>
</dbReference>
<dbReference type="InterPro" id="IPR002347">
    <property type="entry name" value="SDR_fam"/>
</dbReference>
<keyword evidence="3" id="KW-0560">Oxidoreductase</keyword>
<gene>
    <name evidence="4" type="ORF">yc1106_02829</name>
</gene>
<keyword evidence="2" id="KW-0521">NADP</keyword>
<comment type="similarity">
    <text evidence="1">Belongs to the short-chain dehydrogenases/reductases (SDR) family.</text>
</comment>
<dbReference type="PRINTS" id="PR00080">
    <property type="entry name" value="SDRFAMILY"/>
</dbReference>
<name>A0A9Q8Z4J6_CURCL</name>
<evidence type="ECO:0000256" key="2">
    <source>
        <dbReference type="ARBA" id="ARBA00022857"/>
    </source>
</evidence>